<name>A0A517DNJ6_9FIRM</name>
<dbReference type="GO" id="GO:0050418">
    <property type="term" value="F:hydroxylamine reductase activity"/>
    <property type="evidence" value="ECO:0007669"/>
    <property type="project" value="TreeGrafter"/>
</dbReference>
<reference evidence="5 6" key="1">
    <citation type="submission" date="2019-02" db="EMBL/GenBank/DDBJ databases">
        <title>Closed genome of Sporomusa termitida DSM 4440.</title>
        <authorList>
            <person name="Poehlein A."/>
            <person name="Daniel R."/>
        </authorList>
    </citation>
    <scope>NUCLEOTIDE SEQUENCE [LARGE SCALE GENOMIC DNA]</scope>
    <source>
        <strain evidence="5 6">DSM 4440</strain>
    </source>
</reference>
<keyword evidence="3" id="KW-0408">Iron</keyword>
<keyword evidence="4" id="KW-0411">Iron-sulfur</keyword>
<organism evidence="5 6">
    <name type="scientific">Sporomusa termitida</name>
    <dbReference type="NCBI Taxonomy" id="2377"/>
    <lineage>
        <taxon>Bacteria</taxon>
        <taxon>Bacillati</taxon>
        <taxon>Bacillota</taxon>
        <taxon>Negativicutes</taxon>
        <taxon>Selenomonadales</taxon>
        <taxon>Sporomusaceae</taxon>
        <taxon>Sporomusa</taxon>
    </lineage>
</organism>
<dbReference type="GO" id="GO:0004601">
    <property type="term" value="F:peroxidase activity"/>
    <property type="evidence" value="ECO:0007669"/>
    <property type="project" value="TreeGrafter"/>
</dbReference>
<protein>
    <submittedName>
        <fullName evidence="5">Carbon-monoxide dehydrogenase, catalytic subunit</fullName>
    </submittedName>
</protein>
<dbReference type="GO" id="GO:0051536">
    <property type="term" value="F:iron-sulfur cluster binding"/>
    <property type="evidence" value="ECO:0007669"/>
    <property type="project" value="UniProtKB-KW"/>
</dbReference>
<dbReference type="PANTHER" id="PTHR30109:SF6">
    <property type="entry name" value="ACETYL-COA DECARBONYLASE_SYNTHASE COMPLEX SUBUNIT ALPHA"/>
    <property type="match status" value="1"/>
</dbReference>
<evidence type="ECO:0000256" key="3">
    <source>
        <dbReference type="ARBA" id="ARBA00023004"/>
    </source>
</evidence>
<dbReference type="RefSeq" id="WP_144348622.1">
    <property type="nucleotide sequence ID" value="NZ_CP036259.1"/>
</dbReference>
<dbReference type="GO" id="GO:0042542">
    <property type="term" value="P:response to hydrogen peroxide"/>
    <property type="evidence" value="ECO:0007669"/>
    <property type="project" value="TreeGrafter"/>
</dbReference>
<proteinExistence type="predicted"/>
<dbReference type="SUPFAM" id="SSF56821">
    <property type="entry name" value="Prismane protein-like"/>
    <property type="match status" value="1"/>
</dbReference>
<dbReference type="AlphaFoldDB" id="A0A517DNJ6"/>
<dbReference type="InterPro" id="IPR011254">
    <property type="entry name" value="Prismane-like_sf"/>
</dbReference>
<evidence type="ECO:0000256" key="2">
    <source>
        <dbReference type="ARBA" id="ARBA00022723"/>
    </source>
</evidence>
<keyword evidence="1" id="KW-0533">Nickel</keyword>
<dbReference type="KEGG" id="sted:SPTER_01630"/>
<evidence type="ECO:0000313" key="6">
    <source>
        <dbReference type="Proteomes" id="UP000320776"/>
    </source>
</evidence>
<evidence type="ECO:0000256" key="1">
    <source>
        <dbReference type="ARBA" id="ARBA00022596"/>
    </source>
</evidence>
<dbReference type="Gene3D" id="3.40.50.2030">
    <property type="match status" value="2"/>
</dbReference>
<evidence type="ECO:0000256" key="4">
    <source>
        <dbReference type="ARBA" id="ARBA00023014"/>
    </source>
</evidence>
<dbReference type="OrthoDB" id="1673873at2"/>
<sequence>MKAVHKKSIDPAVNQVLVAAYRSQTPLIWDRAEALQPQCGFGRLAICCSDCQEGPCRTNPFAQETQHTICGQDNQALLTGKFLKKAADGAVALTQLAGQSGSGFGAEAIRQLVVTDDEMPVFTDGPGRLQTIGRCTNAALAELGRYQRETGGAWQPAVVGVNLGVLPADTVNIVFHGHVDRQVVAQFKAAAQAENIAVTLAGMCGNEFSGSLQLPVVTNYDSQEAPLLTGRVDLLVLGRQCVLPSLRQLAGQQGIAVLQATPAIDYQAAVHAARQASRRRPRAATAPSAVTEAWIGYTADNSAALLARVAEQYEQGQLQGIVYLGGCGLVANTQDEQPVKLAAALVAAGYLVVTAGCAGTALAKAGLCRPDWRHGDYPLQAVLPASVPPVLHLGSCHDAGELLGLAAVLPPRLPLAAVFPEINHNKVLATAVGFAAAGIPAWLGYDAIPGNAALPGSNIRPLPAVPELLQALAAAAGK</sequence>
<dbReference type="InterPro" id="IPR016099">
    <property type="entry name" value="Prismane-like_a/b-sand"/>
</dbReference>
<dbReference type="Proteomes" id="UP000320776">
    <property type="component" value="Chromosome"/>
</dbReference>
<accession>A0A517DNJ6</accession>
<keyword evidence="6" id="KW-1185">Reference proteome</keyword>
<dbReference type="Pfam" id="PF03063">
    <property type="entry name" value="Prismane"/>
    <property type="match status" value="1"/>
</dbReference>
<gene>
    <name evidence="5" type="ORF">SPTER_01630</name>
</gene>
<dbReference type="EMBL" id="CP036259">
    <property type="protein sequence ID" value="QDR78912.1"/>
    <property type="molecule type" value="Genomic_DNA"/>
</dbReference>
<dbReference type="PANTHER" id="PTHR30109">
    <property type="entry name" value="HYDROXYLAMINE REDUCTASE"/>
    <property type="match status" value="1"/>
</dbReference>
<dbReference type="GO" id="GO:0046872">
    <property type="term" value="F:metal ion binding"/>
    <property type="evidence" value="ECO:0007669"/>
    <property type="project" value="UniProtKB-KW"/>
</dbReference>
<dbReference type="InterPro" id="IPR004137">
    <property type="entry name" value="HCP/CODH"/>
</dbReference>
<keyword evidence="2" id="KW-0479">Metal-binding</keyword>
<evidence type="ECO:0000313" key="5">
    <source>
        <dbReference type="EMBL" id="QDR78912.1"/>
    </source>
</evidence>